<dbReference type="InterPro" id="IPR027417">
    <property type="entry name" value="P-loop_NTPase"/>
</dbReference>
<dbReference type="Gene3D" id="3.40.50.300">
    <property type="entry name" value="P-loop containing nucleotide triphosphate hydrolases"/>
    <property type="match status" value="1"/>
</dbReference>
<proteinExistence type="predicted"/>
<sequence length="424" mass="49705">MKIIIHITNFGKIEKADIELGKFIVFVGENNSGKTYLMQLIYGFIQKVLNQTDLLLKYEFSNADLSSNKIKIDSNRIYDMQERLNEELKQELDDIILSIFKTSIPIEKCQLEFVLEENDAFLFCLLKESNKSNFRYMLDVSDDQHDHKEYYHTYTGESSYKVLFNLLLNAAGFDLYTTFFPAARTGLQLLYKEYFLNVTTDKFKGNLMSKGTSLTTPLYDYLNYLQGYYYREDIAEINKKLIIFLQEHLLDGKLNIGIDVTYTPVENENIEIPLYVASSMISELLPFYYLLTRVENYTTLIVDEIESSLHPHKQFEMVRMLNRLCNQGKRIIISTHSDNITNKINNLFMLSKRYQEENICDILKQCHLEQEDLLIDSEVLVYNFEKHNGKSIVEQAEYNERFGYSFTEFEDAVSNLIEEAKAIF</sequence>
<feature type="domain" description="Endonuclease GajA/Old nuclease/RecF-like AAA" evidence="1">
    <location>
        <begin position="1"/>
        <end position="154"/>
    </location>
</feature>
<name>A0ABS9RB86_9FIRM</name>
<accession>A0ABS9RB86</accession>
<evidence type="ECO:0000259" key="1">
    <source>
        <dbReference type="Pfam" id="PF13175"/>
    </source>
</evidence>
<gene>
    <name evidence="2" type="ORF">LQE99_12970</name>
</gene>
<dbReference type="RefSeq" id="WP_158552269.1">
    <property type="nucleotide sequence ID" value="NZ_JAKVPQ010000010.1"/>
</dbReference>
<keyword evidence="3" id="KW-1185">Reference proteome</keyword>
<organism evidence="2 3">
    <name type="scientific">Amedibacillus hominis</name>
    <dbReference type="NCBI Taxonomy" id="2897776"/>
    <lineage>
        <taxon>Bacteria</taxon>
        <taxon>Bacillati</taxon>
        <taxon>Bacillota</taxon>
        <taxon>Erysipelotrichia</taxon>
        <taxon>Erysipelotrichales</taxon>
        <taxon>Erysipelotrichaceae</taxon>
        <taxon>Amedibacillus</taxon>
    </lineage>
</organism>
<evidence type="ECO:0000313" key="3">
    <source>
        <dbReference type="Proteomes" id="UP001202402"/>
    </source>
</evidence>
<dbReference type="Pfam" id="PF13175">
    <property type="entry name" value="AAA_15"/>
    <property type="match status" value="2"/>
</dbReference>
<dbReference type="CDD" id="cd00267">
    <property type="entry name" value="ABC_ATPase"/>
    <property type="match status" value="1"/>
</dbReference>
<reference evidence="2 3" key="1">
    <citation type="submission" date="2022-02" db="EMBL/GenBank/DDBJ databases">
        <title>Genome of Erysipelotrichaceae sp. nov. NSJ-176 isolated from human feces.</title>
        <authorList>
            <person name="Abdugheni R."/>
        </authorList>
    </citation>
    <scope>NUCLEOTIDE SEQUENCE [LARGE SCALE GENOMIC DNA]</scope>
    <source>
        <strain evidence="2 3">NSJ-176</strain>
    </source>
</reference>
<dbReference type="PANTHER" id="PTHR43581:SF2">
    <property type="entry name" value="EXCINUCLEASE ATPASE SUBUNIT"/>
    <property type="match status" value="1"/>
</dbReference>
<dbReference type="Proteomes" id="UP001202402">
    <property type="component" value="Unassembled WGS sequence"/>
</dbReference>
<evidence type="ECO:0000313" key="2">
    <source>
        <dbReference type="EMBL" id="MCH4286034.1"/>
    </source>
</evidence>
<dbReference type="SUPFAM" id="SSF52540">
    <property type="entry name" value="P-loop containing nucleoside triphosphate hydrolases"/>
    <property type="match status" value="1"/>
</dbReference>
<dbReference type="PANTHER" id="PTHR43581">
    <property type="entry name" value="ATP/GTP PHOSPHATASE"/>
    <property type="match status" value="1"/>
</dbReference>
<dbReference type="EMBL" id="JAKVPQ010000010">
    <property type="protein sequence ID" value="MCH4286034.1"/>
    <property type="molecule type" value="Genomic_DNA"/>
</dbReference>
<dbReference type="InterPro" id="IPR041685">
    <property type="entry name" value="AAA_GajA/Old/RecF-like"/>
</dbReference>
<feature type="domain" description="Endonuclease GajA/Old nuclease/RecF-like AAA" evidence="1">
    <location>
        <begin position="234"/>
        <end position="340"/>
    </location>
</feature>
<dbReference type="InterPro" id="IPR051396">
    <property type="entry name" value="Bact_Antivir_Def_Nuclease"/>
</dbReference>
<protein>
    <submittedName>
        <fullName evidence="2">AAA family ATPase</fullName>
    </submittedName>
</protein>
<comment type="caution">
    <text evidence="2">The sequence shown here is derived from an EMBL/GenBank/DDBJ whole genome shotgun (WGS) entry which is preliminary data.</text>
</comment>